<organism evidence="2 3">
    <name type="scientific">Aphidius gifuensis</name>
    <name type="common">Parasitoid wasp</name>
    <dbReference type="NCBI Taxonomy" id="684658"/>
    <lineage>
        <taxon>Eukaryota</taxon>
        <taxon>Metazoa</taxon>
        <taxon>Ecdysozoa</taxon>
        <taxon>Arthropoda</taxon>
        <taxon>Hexapoda</taxon>
        <taxon>Insecta</taxon>
        <taxon>Pterygota</taxon>
        <taxon>Neoptera</taxon>
        <taxon>Endopterygota</taxon>
        <taxon>Hymenoptera</taxon>
        <taxon>Apocrita</taxon>
        <taxon>Ichneumonoidea</taxon>
        <taxon>Braconidae</taxon>
        <taxon>Aphidiinae</taxon>
        <taxon>Aphidius</taxon>
    </lineage>
</organism>
<reference evidence="2 3" key="1">
    <citation type="submission" date="2020-08" db="EMBL/GenBank/DDBJ databases">
        <title>Aphidius gifuensis genome sequencing and assembly.</title>
        <authorList>
            <person name="Du Z."/>
        </authorList>
    </citation>
    <scope>NUCLEOTIDE SEQUENCE [LARGE SCALE GENOMIC DNA]</scope>
    <source>
        <strain evidence="2">YNYX2018</strain>
        <tissue evidence="2">Adults</tissue>
    </source>
</reference>
<keyword evidence="1" id="KW-0472">Membrane</keyword>
<keyword evidence="1" id="KW-0812">Transmembrane</keyword>
<gene>
    <name evidence="2" type="ORF">HCN44_010256</name>
</gene>
<dbReference type="EMBL" id="JACMRX010000003">
    <property type="protein sequence ID" value="KAF7993661.1"/>
    <property type="molecule type" value="Genomic_DNA"/>
</dbReference>
<keyword evidence="3" id="KW-1185">Reference proteome</keyword>
<dbReference type="AlphaFoldDB" id="A0A834XZD9"/>
<accession>A0A834XZD9</accession>
<sequence length="135" mass="15629">MRHRIFSIARTLFGYACLTANNIVTITLRHHLESALDCLHVYDTLSRFNLNGSKRGILDYSLTVVIFMITYWCIIGYIITQNESEKNPYWLAFAYAHFYSINDDAVITYFCVTKLYFDGAYGLIRIHLPLLISVS</sequence>
<evidence type="ECO:0000313" key="3">
    <source>
        <dbReference type="Proteomes" id="UP000639338"/>
    </source>
</evidence>
<comment type="caution">
    <text evidence="2">The sequence shown here is derived from an EMBL/GenBank/DDBJ whole genome shotgun (WGS) entry which is preliminary data.</text>
</comment>
<proteinExistence type="predicted"/>
<keyword evidence="1" id="KW-1133">Transmembrane helix</keyword>
<evidence type="ECO:0000313" key="2">
    <source>
        <dbReference type="EMBL" id="KAF7993661.1"/>
    </source>
</evidence>
<name>A0A834XZD9_APHGI</name>
<protein>
    <submittedName>
        <fullName evidence="2">Uncharacterized protein</fullName>
    </submittedName>
</protein>
<feature type="transmembrane region" description="Helical" evidence="1">
    <location>
        <begin position="57"/>
        <end position="79"/>
    </location>
</feature>
<evidence type="ECO:0000256" key="1">
    <source>
        <dbReference type="SAM" id="Phobius"/>
    </source>
</evidence>
<dbReference type="Proteomes" id="UP000639338">
    <property type="component" value="Unassembled WGS sequence"/>
</dbReference>